<evidence type="ECO:0000259" key="9">
    <source>
        <dbReference type="Pfam" id="PF02771"/>
    </source>
</evidence>
<keyword evidence="3 6" id="KW-0285">Flavoprotein</keyword>
<evidence type="ECO:0000256" key="1">
    <source>
        <dbReference type="ARBA" id="ARBA00001974"/>
    </source>
</evidence>
<dbReference type="Proteomes" id="UP000037043">
    <property type="component" value="Unassembled WGS sequence"/>
</dbReference>
<evidence type="ECO:0000313" key="10">
    <source>
        <dbReference type="EMBL" id="KOA20448.1"/>
    </source>
</evidence>
<feature type="domain" description="Acyl-CoA oxidase/dehydrogenase middle" evidence="8">
    <location>
        <begin position="122"/>
        <end position="217"/>
    </location>
</feature>
<dbReference type="PATRIC" id="fig|1121318.3.peg.1044"/>
<keyword evidence="4 6" id="KW-0274">FAD</keyword>
<feature type="domain" description="Acyl-CoA dehydrogenase/oxidase C-terminal" evidence="7">
    <location>
        <begin position="230"/>
        <end position="375"/>
    </location>
</feature>
<evidence type="ECO:0000256" key="3">
    <source>
        <dbReference type="ARBA" id="ARBA00022630"/>
    </source>
</evidence>
<feature type="domain" description="Acyl-CoA dehydrogenase/oxidase N-terminal" evidence="9">
    <location>
        <begin position="7"/>
        <end position="117"/>
    </location>
</feature>
<dbReference type="PANTHER" id="PTHR43884:SF12">
    <property type="entry name" value="ISOVALERYL-COA DEHYDROGENASE, MITOCHONDRIAL-RELATED"/>
    <property type="match status" value="1"/>
</dbReference>
<protein>
    <submittedName>
        <fullName evidence="10">Acyl-CoA dehydrogenase</fullName>
        <ecNumber evidence="10">1.3.99.-</ecNumber>
    </submittedName>
</protein>
<accession>A0A0L6ZCC0</accession>
<dbReference type="Pfam" id="PF02770">
    <property type="entry name" value="Acyl-CoA_dh_M"/>
    <property type="match status" value="1"/>
</dbReference>
<dbReference type="GO" id="GO:0003995">
    <property type="term" value="F:acyl-CoA dehydrogenase activity"/>
    <property type="evidence" value="ECO:0007669"/>
    <property type="project" value="InterPro"/>
</dbReference>
<dbReference type="InterPro" id="IPR036250">
    <property type="entry name" value="AcylCo_DH-like_C"/>
</dbReference>
<dbReference type="PROSITE" id="PS00073">
    <property type="entry name" value="ACYL_COA_DH_2"/>
    <property type="match status" value="1"/>
</dbReference>
<dbReference type="Gene3D" id="1.10.540.10">
    <property type="entry name" value="Acyl-CoA dehydrogenase/oxidase, N-terminal domain"/>
    <property type="match status" value="1"/>
</dbReference>
<dbReference type="RefSeq" id="WP_052220619.1">
    <property type="nucleotide sequence ID" value="NZ_LHUR01000013.1"/>
</dbReference>
<dbReference type="FunFam" id="1.20.140.10:FF:000004">
    <property type="entry name" value="Acyl-CoA dehydrogenase FadE25"/>
    <property type="match status" value="1"/>
</dbReference>
<dbReference type="STRING" id="36844.SAMN04488501_10841"/>
<dbReference type="FunFam" id="2.40.110.10:FF:000001">
    <property type="entry name" value="Acyl-CoA dehydrogenase, mitochondrial"/>
    <property type="match status" value="1"/>
</dbReference>
<gene>
    <name evidence="10" type="primary">acdA_2</name>
    <name evidence="10" type="ORF">CLHOM_10360</name>
</gene>
<dbReference type="SUPFAM" id="SSF47203">
    <property type="entry name" value="Acyl-CoA dehydrogenase C-terminal domain-like"/>
    <property type="match status" value="1"/>
</dbReference>
<keyword evidence="11" id="KW-1185">Reference proteome</keyword>
<dbReference type="InterPro" id="IPR013786">
    <property type="entry name" value="AcylCoA_DH/ox_N"/>
</dbReference>
<evidence type="ECO:0000313" key="11">
    <source>
        <dbReference type="Proteomes" id="UP000037043"/>
    </source>
</evidence>
<keyword evidence="5 6" id="KW-0560">Oxidoreductase</keyword>
<evidence type="ECO:0000259" key="7">
    <source>
        <dbReference type="Pfam" id="PF00441"/>
    </source>
</evidence>
<dbReference type="FunFam" id="1.10.540.10:FF:000002">
    <property type="entry name" value="Acyl-CoA dehydrogenase FadE19"/>
    <property type="match status" value="1"/>
</dbReference>
<comment type="cofactor">
    <cofactor evidence="1 6">
        <name>FAD</name>
        <dbReference type="ChEBI" id="CHEBI:57692"/>
    </cofactor>
</comment>
<evidence type="ECO:0000259" key="8">
    <source>
        <dbReference type="Pfam" id="PF02770"/>
    </source>
</evidence>
<dbReference type="InterPro" id="IPR009100">
    <property type="entry name" value="AcylCoA_DH/oxidase_NM_dom_sf"/>
</dbReference>
<evidence type="ECO:0000256" key="2">
    <source>
        <dbReference type="ARBA" id="ARBA00009347"/>
    </source>
</evidence>
<dbReference type="Pfam" id="PF02771">
    <property type="entry name" value="Acyl-CoA_dh_N"/>
    <property type="match status" value="1"/>
</dbReference>
<dbReference type="CDD" id="cd01158">
    <property type="entry name" value="SCAD_SBCAD"/>
    <property type="match status" value="1"/>
</dbReference>
<dbReference type="Gene3D" id="1.20.140.10">
    <property type="entry name" value="Butyryl-CoA Dehydrogenase, subunit A, domain 3"/>
    <property type="match status" value="1"/>
</dbReference>
<dbReference type="InterPro" id="IPR046373">
    <property type="entry name" value="Acyl-CoA_Oxase/DH_mid-dom_sf"/>
</dbReference>
<dbReference type="PIRSF" id="PIRSF016578">
    <property type="entry name" value="HsaA"/>
    <property type="match status" value="1"/>
</dbReference>
<organism evidence="10 11">
    <name type="scientific">Clostridium homopropionicum DSM 5847</name>
    <dbReference type="NCBI Taxonomy" id="1121318"/>
    <lineage>
        <taxon>Bacteria</taxon>
        <taxon>Bacillati</taxon>
        <taxon>Bacillota</taxon>
        <taxon>Clostridia</taxon>
        <taxon>Eubacteriales</taxon>
        <taxon>Clostridiaceae</taxon>
        <taxon>Clostridium</taxon>
    </lineage>
</organism>
<comment type="similarity">
    <text evidence="2 6">Belongs to the acyl-CoA dehydrogenase family.</text>
</comment>
<dbReference type="InterPro" id="IPR006091">
    <property type="entry name" value="Acyl-CoA_Oxase/DH_mid-dom"/>
</dbReference>
<dbReference type="Pfam" id="PF00441">
    <property type="entry name" value="Acyl-CoA_dh_1"/>
    <property type="match status" value="1"/>
</dbReference>
<dbReference type="PROSITE" id="PS00072">
    <property type="entry name" value="ACYL_COA_DH_1"/>
    <property type="match status" value="1"/>
</dbReference>
<dbReference type="InterPro" id="IPR006089">
    <property type="entry name" value="Acyl-CoA_DH_CS"/>
</dbReference>
<reference evidence="11" key="1">
    <citation type="submission" date="2015-08" db="EMBL/GenBank/DDBJ databases">
        <title>Genome sequence of the strict anaerobe Clostridium homopropionicum LuHBu1 (DSM 5847T).</title>
        <authorList>
            <person name="Poehlein A."/>
            <person name="Beck M."/>
            <person name="Schiel-Bengelsdorf B."/>
            <person name="Bengelsdorf F.R."/>
            <person name="Daniel R."/>
            <person name="Duerre P."/>
        </authorList>
    </citation>
    <scope>NUCLEOTIDE SEQUENCE [LARGE SCALE GENOMIC DNA]</scope>
    <source>
        <strain evidence="11">DSM 5847</strain>
    </source>
</reference>
<evidence type="ECO:0000256" key="4">
    <source>
        <dbReference type="ARBA" id="ARBA00022827"/>
    </source>
</evidence>
<name>A0A0L6ZCC0_9CLOT</name>
<dbReference type="Gene3D" id="2.40.110.10">
    <property type="entry name" value="Butyryl-CoA Dehydrogenase, subunit A, domain 2"/>
    <property type="match status" value="1"/>
</dbReference>
<dbReference type="InterPro" id="IPR009075">
    <property type="entry name" value="AcylCo_DH/oxidase_C"/>
</dbReference>
<proteinExistence type="inferred from homology"/>
<evidence type="ECO:0000256" key="6">
    <source>
        <dbReference type="RuleBase" id="RU362125"/>
    </source>
</evidence>
<dbReference type="EMBL" id="LHUR01000013">
    <property type="protein sequence ID" value="KOA20448.1"/>
    <property type="molecule type" value="Genomic_DNA"/>
</dbReference>
<dbReference type="GO" id="GO:0050660">
    <property type="term" value="F:flavin adenine dinucleotide binding"/>
    <property type="evidence" value="ECO:0007669"/>
    <property type="project" value="InterPro"/>
</dbReference>
<dbReference type="SUPFAM" id="SSF56645">
    <property type="entry name" value="Acyl-CoA dehydrogenase NM domain-like"/>
    <property type="match status" value="1"/>
</dbReference>
<comment type="caution">
    <text evidence="10">The sequence shown here is derived from an EMBL/GenBank/DDBJ whole genome shotgun (WGS) entry which is preliminary data.</text>
</comment>
<dbReference type="InterPro" id="IPR037069">
    <property type="entry name" value="AcylCoA_DH/ox_N_sf"/>
</dbReference>
<dbReference type="EC" id="1.3.99.-" evidence="10"/>
<evidence type="ECO:0000256" key="5">
    <source>
        <dbReference type="ARBA" id="ARBA00023002"/>
    </source>
</evidence>
<dbReference type="PANTHER" id="PTHR43884">
    <property type="entry name" value="ACYL-COA DEHYDROGENASE"/>
    <property type="match status" value="1"/>
</dbReference>
<dbReference type="AlphaFoldDB" id="A0A0L6ZCC0"/>
<sequence length="380" mass="41479">MDFNLSREHQFIIQMVREFAENELKPNAAEYDEKGIFPLEAYKKLGKHGIIGLPFPKEYGGSGGDYLSYILAVEEISKVCGATGISYSVNTSLCAGAIYQNATEEQKKKYLPDIASGRKLGSFGLTEPNAGTDAAAGQTVAVKDGDKYILNGQKIFITNSPIAETFVIFASTDRSKGPKGMSAFIVEKAFPGISIGKVENKMGIRSAQVGEVVLEDCIVPAENLLGLVEGKGFSVGMKTLDGGRIGVAAQALGIAEGAFEEAKKYMKERKQFGKALWKNQGLAWRMAEMDLRIEQARYLVYKAAMDKNNGKPYGVSAARAKWAASDAAMYVTTEAVQLFGGYGFMKDYPVERMMRDAKITQIYEGTNEVQRMVISGDIFK</sequence>